<reference key="2">
    <citation type="journal article" date="2011" name="Extremophiles">
        <title>Genomic analyses of Acidianus hospitalis W1 a host for studying crenarchaeal virus and plasmid life cycles.</title>
        <authorList>
            <person name="You X.Y."/>
            <person name="Liu C."/>
            <person name="Wang S.Y."/>
            <person name="Jiang C.Y."/>
            <person name="Shah S.A."/>
            <person name="Prangishvili D."/>
            <person name="Liu S.J."/>
            <person name="Garrett R.A."/>
        </authorList>
    </citation>
    <scope>NUCLEOTIDE SEQUENCE</scope>
    <source>
        <strain>W1</strain>
    </source>
</reference>
<evidence type="ECO:0008006" key="3">
    <source>
        <dbReference type="Google" id="ProtNLM"/>
    </source>
</evidence>
<reference evidence="1 2" key="1">
    <citation type="journal article" date="2011" name="Extremophiles">
        <title>Genomic analysis of Acidianus hospitalis W1 a host for studying crenarchaeal virus and plasmid life cycles.</title>
        <authorList>
            <person name="You X.Y."/>
            <person name="Liu C."/>
            <person name="Wang S.Y."/>
            <person name="Jiang C.Y."/>
            <person name="Shah S.A."/>
            <person name="Prangishvili D."/>
            <person name="She Q."/>
            <person name="Liu S.J."/>
            <person name="Garrett R.A."/>
        </authorList>
    </citation>
    <scope>NUCLEOTIDE SEQUENCE [LARGE SCALE GENOMIC DNA]</scope>
    <source>
        <strain evidence="1 2">W1</strain>
    </source>
</reference>
<proteinExistence type="predicted"/>
<protein>
    <recommendedName>
        <fullName evidence="3">Plasmid stabilization system</fullName>
    </recommendedName>
</protein>
<dbReference type="eggNOG" id="arCOG07307">
    <property type="taxonomic scope" value="Archaea"/>
</dbReference>
<dbReference type="AlphaFoldDB" id="F4B5V0"/>
<dbReference type="HOGENOM" id="CLU_2340317_0_0_2"/>
<gene>
    <name evidence="1" type="ordered locus">Ahos_0427</name>
</gene>
<keyword evidence="2" id="KW-1185">Reference proteome</keyword>
<evidence type="ECO:0000313" key="1">
    <source>
        <dbReference type="EMBL" id="AEE93315.1"/>
    </source>
</evidence>
<organism evidence="1 2">
    <name type="scientific">Acidianus hospitalis (strain W1)</name>
    <dbReference type="NCBI Taxonomy" id="933801"/>
    <lineage>
        <taxon>Archaea</taxon>
        <taxon>Thermoproteota</taxon>
        <taxon>Thermoprotei</taxon>
        <taxon>Sulfolobales</taxon>
        <taxon>Sulfolobaceae</taxon>
        <taxon>Acidianus</taxon>
    </lineage>
</organism>
<dbReference type="GeneID" id="10599867"/>
<accession>F4B5V0</accession>
<name>F4B5V0_ACIHW</name>
<dbReference type="EMBL" id="CP002535">
    <property type="protein sequence ID" value="AEE93315.1"/>
    <property type="molecule type" value="Genomic_DNA"/>
</dbReference>
<evidence type="ECO:0000313" key="2">
    <source>
        <dbReference type="Proteomes" id="UP000008458"/>
    </source>
</evidence>
<dbReference type="RefSeq" id="WP_013775231.1">
    <property type="nucleotide sequence ID" value="NC_015518.1"/>
</dbReference>
<dbReference type="STRING" id="933801.Ahos_0427"/>
<dbReference type="KEGG" id="aho:Ahos_0427"/>
<dbReference type="Proteomes" id="UP000008458">
    <property type="component" value="Chromosome"/>
</dbReference>
<sequence length="99" mass="11606">MLVLSPHLRKHVEDINNYMRKFNTVIDPLGQEVLSFLEGVKGIEQVPNVRLGEKERWRVIIHFKPCAKIRYIIARKDNELILVTAHPDPDAENFIEFNK</sequence>
<dbReference type="OrthoDB" id="42557at2157"/>